<dbReference type="Proteomes" id="UP000231267">
    <property type="component" value="Unassembled WGS sequence"/>
</dbReference>
<dbReference type="GO" id="GO:0016779">
    <property type="term" value="F:nucleotidyltransferase activity"/>
    <property type="evidence" value="ECO:0007669"/>
    <property type="project" value="InterPro"/>
</dbReference>
<dbReference type="InterPro" id="IPR002934">
    <property type="entry name" value="Polymerase_NTP_transf_dom"/>
</dbReference>
<dbReference type="AlphaFoldDB" id="A0A2J0LI92"/>
<comment type="caution">
    <text evidence="2">The sequence shown here is derived from an EMBL/GenBank/DDBJ whole genome shotgun (WGS) entry which is preliminary data.</text>
</comment>
<reference evidence="2 3" key="1">
    <citation type="submission" date="2017-09" db="EMBL/GenBank/DDBJ databases">
        <title>Depth-based differentiation of microbial function through sediment-hosted aquifers and enrichment of novel symbionts in the deep terrestrial subsurface.</title>
        <authorList>
            <person name="Probst A.J."/>
            <person name="Ladd B."/>
            <person name="Jarett J.K."/>
            <person name="Geller-Mcgrath D.E."/>
            <person name="Sieber C.M."/>
            <person name="Emerson J.B."/>
            <person name="Anantharaman K."/>
            <person name="Thomas B.C."/>
            <person name="Malmstrom R."/>
            <person name="Stieglmeier M."/>
            <person name="Klingl A."/>
            <person name="Woyke T."/>
            <person name="Ryan C.M."/>
            <person name="Banfield J.F."/>
        </authorList>
    </citation>
    <scope>NUCLEOTIDE SEQUENCE [LARGE SCALE GENOMIC DNA]</scope>
    <source>
        <strain evidence="2">CG12_big_fil_rev_8_21_14_0_65_43_15</strain>
    </source>
</reference>
<organism evidence="2 3">
    <name type="scientific">Candidatus Taenaricola geysiri</name>
    <dbReference type="NCBI Taxonomy" id="1974752"/>
    <lineage>
        <taxon>Bacteria</taxon>
        <taxon>Pseudomonadati</taxon>
        <taxon>Candidatus Omnitrophota</taxon>
        <taxon>Candidatus Taenaricola</taxon>
    </lineage>
</organism>
<name>A0A2J0LI92_9BACT</name>
<dbReference type="SUPFAM" id="SSF81301">
    <property type="entry name" value="Nucleotidyltransferase"/>
    <property type="match status" value="1"/>
</dbReference>
<dbReference type="InterPro" id="IPR043519">
    <property type="entry name" value="NT_sf"/>
</dbReference>
<evidence type="ECO:0000313" key="2">
    <source>
        <dbReference type="EMBL" id="PIW66574.1"/>
    </source>
</evidence>
<evidence type="ECO:0000259" key="1">
    <source>
        <dbReference type="Pfam" id="PF01909"/>
    </source>
</evidence>
<sequence>MAGAILVDTDSHLKADDKFGEALRAILEFGPNGQPTEASIVRRNLVALAYPFAVQEVRLFVKSKYPNANVEALNIAITLHGSTAKGLALESSDLDIGILIDDSDLGSNITINSRDKIEILRIVIRLLNAAIDEHKLEVRKFSLREKRVAARLRKVTFFSEIVANLHRGRFVKVISNIFYINIGSIEAMRGEILRVITASDNSDIFWSKIQRQWSELAKVVGNKHELRHDPSEVLHAVLPDLSIMCDIYGVNAPAVGTAVGRDIPSEARGGQPARADGAGLFSQDELTVISERCSALADVYPKLSIYSRGLLLEPDILVVLVGIKPVYVIYTDDIDVFPLFDEMQQIIDINRFDLLVKYPYVVSMGHFRRRMRESGRFLVKKSIITEDIMRLLGAENYGDRNFQELINILNRYAGHFGRLTPGREEFHGFLCGYPLEDIDYVLEHRGSLTPEDVLTSAYGFQAISETKEDGPMNRVFERWDTALDYAYAALSSQPGFEIAMPRSALKAYKERAVNTGGVMTATIGENDDAEQTMREVVLVVTDDRQYSDSLNSNSNKQKIEDVNIVPVLLSQDRPYDEQIQEAIRENNNPSRIYIHLINQSVILQLNGMSLTPIDSIDEQTSDPAEIFLISA</sequence>
<accession>A0A2J0LI92</accession>
<dbReference type="Pfam" id="PF01909">
    <property type="entry name" value="NTP_transf_2"/>
    <property type="match status" value="1"/>
</dbReference>
<evidence type="ECO:0000313" key="3">
    <source>
        <dbReference type="Proteomes" id="UP000231267"/>
    </source>
</evidence>
<feature type="domain" description="Polymerase nucleotidyl transferase" evidence="1">
    <location>
        <begin position="56"/>
        <end position="116"/>
    </location>
</feature>
<protein>
    <recommendedName>
        <fullName evidence="1">Polymerase nucleotidyl transferase domain-containing protein</fullName>
    </recommendedName>
</protein>
<gene>
    <name evidence="2" type="ORF">COW11_02635</name>
</gene>
<proteinExistence type="predicted"/>
<dbReference type="EMBL" id="PFGP01000056">
    <property type="protein sequence ID" value="PIW66574.1"/>
    <property type="molecule type" value="Genomic_DNA"/>
</dbReference>